<dbReference type="EMBL" id="CP014869">
    <property type="protein sequence ID" value="AMT94275.1"/>
    <property type="molecule type" value="Genomic_DNA"/>
</dbReference>
<sequence length="597" mass="67264">MAKYTVRQEQVDTLLSWVKSGQIAIPELQRPFVWSSTKVRDLLDSLYNGYPVGYLITWQSQDVGLKDGSTSGFKQILIDGQQRITAMTAALVGHEVVDKNYAKKRIKIAFNPQTEKFETLTPFLDRDDAWVSDIAEFMSSSATTFGSINHYLSRNPEADETSVVKSFEKLAGIHNSQVGIITLADDLDINTVTEIFIRINSKGVTLSGADFAMSKISSHGEFGSNLRKLIDYFCHLAKHPHAYTEIAQNDQTFAESGYLDKIAWLRNDTSDLYDPDYTDVIRVAGLRGFGRGRMSSLVSLLSGRDFDTRTFSDELGRRSFETLEKVLLEIVNQYSYQQFLLTIKSSGFTVAKMISSKNALNFAYALFIQLKAGGTLTDGEVKSIVRRWFVMSMLTGRYSGSFETRFEADIRKIAETGAVALLDEIERGQLTDGFWNVELPSNMITTSTRSPYFNTFRAAQIHKNAKGFLSKHITVRQMTEESGDIHHLVPKNYLVRSGITDRNQYNQIANFAITETPVNIAIQDSEPASYIERVDQQIQSGNLTLGEIATETELEASFAENAVPQSLRNTSAENYSHFLNERRALMSQYIRDYYFAL</sequence>
<protein>
    <recommendedName>
        <fullName evidence="1">GmrSD restriction endonucleases N-terminal domain-containing protein</fullName>
    </recommendedName>
</protein>
<evidence type="ECO:0000259" key="1">
    <source>
        <dbReference type="Pfam" id="PF03235"/>
    </source>
</evidence>
<organism evidence="2 3">
    <name type="scientific">Brevibacterium linens</name>
    <dbReference type="NCBI Taxonomy" id="1703"/>
    <lineage>
        <taxon>Bacteria</taxon>
        <taxon>Bacillati</taxon>
        <taxon>Actinomycetota</taxon>
        <taxon>Actinomycetes</taxon>
        <taxon>Micrococcales</taxon>
        <taxon>Brevibacteriaceae</taxon>
        <taxon>Brevibacterium</taxon>
    </lineage>
</organism>
<dbReference type="AlphaFoldDB" id="A0A142NNA8"/>
<dbReference type="PANTHER" id="PTHR37292">
    <property type="entry name" value="VNG6097C"/>
    <property type="match status" value="1"/>
</dbReference>
<dbReference type="PANTHER" id="PTHR37292:SF2">
    <property type="entry name" value="DUF262 DOMAIN-CONTAINING PROTEIN"/>
    <property type="match status" value="1"/>
</dbReference>
<dbReference type="Pfam" id="PF03235">
    <property type="entry name" value="GmrSD_N"/>
    <property type="match status" value="1"/>
</dbReference>
<accession>A0A142NNA8</accession>
<feature type="domain" description="GmrSD restriction endonucleases N-terminal" evidence="1">
    <location>
        <begin position="15"/>
        <end position="215"/>
    </location>
</feature>
<gene>
    <name evidence="2" type="ORF">A2T55_11210</name>
</gene>
<dbReference type="InterPro" id="IPR004919">
    <property type="entry name" value="GmrSD_N"/>
</dbReference>
<evidence type="ECO:0000313" key="3">
    <source>
        <dbReference type="Proteomes" id="UP000075950"/>
    </source>
</evidence>
<name>A0A142NNA8_BRELN</name>
<proteinExistence type="predicted"/>
<evidence type="ECO:0000313" key="2">
    <source>
        <dbReference type="EMBL" id="AMT94275.1"/>
    </source>
</evidence>
<reference evidence="3" key="1">
    <citation type="submission" date="2016-03" db="EMBL/GenBank/DDBJ databases">
        <authorList>
            <person name="Ploux O."/>
        </authorList>
    </citation>
    <scope>NUCLEOTIDE SEQUENCE [LARGE SCALE GENOMIC DNA]</scope>
    <source>
        <strain evidence="3">BS258</strain>
    </source>
</reference>
<dbReference type="KEGG" id="bly:A2T55_11210"/>
<dbReference type="RefSeq" id="WP_062861891.1">
    <property type="nucleotide sequence ID" value="NZ_CP014869.1"/>
</dbReference>
<dbReference type="Proteomes" id="UP000075950">
    <property type="component" value="Chromosome"/>
</dbReference>